<keyword evidence="6 7" id="KW-0472">Membrane</keyword>
<feature type="transmembrane region" description="Helical" evidence="7">
    <location>
        <begin position="313"/>
        <end position="338"/>
    </location>
</feature>
<protein>
    <submittedName>
        <fullName evidence="8">Multidrug transporter MatE</fullName>
    </submittedName>
</protein>
<dbReference type="Pfam" id="PF01554">
    <property type="entry name" value="MatE"/>
    <property type="match status" value="2"/>
</dbReference>
<feature type="transmembrane region" description="Helical" evidence="7">
    <location>
        <begin position="350"/>
        <end position="371"/>
    </location>
</feature>
<keyword evidence="4 7" id="KW-0812">Transmembrane</keyword>
<dbReference type="GO" id="GO:0005886">
    <property type="term" value="C:plasma membrane"/>
    <property type="evidence" value="ECO:0007669"/>
    <property type="project" value="TreeGrafter"/>
</dbReference>
<evidence type="ECO:0000256" key="1">
    <source>
        <dbReference type="ARBA" id="ARBA00004141"/>
    </source>
</evidence>
<evidence type="ECO:0000256" key="3">
    <source>
        <dbReference type="ARBA" id="ARBA00022448"/>
    </source>
</evidence>
<dbReference type="EMBL" id="LANI01000003">
    <property type="protein sequence ID" value="KKJ78032.1"/>
    <property type="molecule type" value="Genomic_DNA"/>
</dbReference>
<feature type="transmembrane region" description="Helical" evidence="7">
    <location>
        <begin position="131"/>
        <end position="150"/>
    </location>
</feature>
<dbReference type="GO" id="GO:0015297">
    <property type="term" value="F:antiporter activity"/>
    <property type="evidence" value="ECO:0007669"/>
    <property type="project" value="InterPro"/>
</dbReference>
<gene>
    <name evidence="8" type="ORF">WH95_04160</name>
</gene>
<feature type="transmembrane region" description="Helical" evidence="7">
    <location>
        <begin position="186"/>
        <end position="207"/>
    </location>
</feature>
<feature type="transmembrane region" description="Helical" evidence="7">
    <location>
        <begin position="157"/>
        <end position="180"/>
    </location>
</feature>
<keyword evidence="5 7" id="KW-1133">Transmembrane helix</keyword>
<evidence type="ECO:0000256" key="7">
    <source>
        <dbReference type="SAM" id="Phobius"/>
    </source>
</evidence>
<dbReference type="AlphaFoldDB" id="A0A0M2R7Y4"/>
<evidence type="ECO:0000313" key="9">
    <source>
        <dbReference type="Proteomes" id="UP000034491"/>
    </source>
</evidence>
<comment type="subcellular location">
    <subcellularLocation>
        <location evidence="1">Membrane</location>
        <topology evidence="1">Multi-pass membrane protein</topology>
    </subcellularLocation>
</comment>
<dbReference type="NCBIfam" id="TIGR00797">
    <property type="entry name" value="matE"/>
    <property type="match status" value="1"/>
</dbReference>
<dbReference type="GO" id="GO:0042910">
    <property type="term" value="F:xenobiotic transmembrane transporter activity"/>
    <property type="evidence" value="ECO:0007669"/>
    <property type="project" value="InterPro"/>
</dbReference>
<sequence>MPSHYTHILALAFPLILSNLTVPLLGAVDTAVVGHLPDPAYIGGVAVGGTIFSFLFWGFGFLKMGTVGFTSQAFGAKNLPEQQASFLRPMLLALFFGFLLILLQGPLLQLCIHLIDGSAEVQQLALQYSTIRIWSAPIALSNYVIIGWLIGKGEPKLTFILQVIINSVNILLDLIFVIQFEWGVEGVSLATVIAEVVGFAVGLWIILKKSNFFSNKIDWQNVWLRSHILALFTVNRDIFIRTLCLIFSFAYFTRLGAGMGDEILAANAVLMHFLYFSAYGLDGFAHAAEITTGHAKGRNDNIEFKNAVKASSVMAFLTSIIFVAVFYLFGQLIVGLFTDIPSVQSTASEFIYWPIIMPLLSVAGFQFDGIFIGTTRTADLRNAMIQSLFIFLLSAWLFVPLWGNHGLWLAMAIYMATRGLTLLRYYPGLLKSIGQNP</sequence>
<accession>A0A0M2R7Y4</accession>
<dbReference type="InterPro" id="IPR044644">
    <property type="entry name" value="DinF-like"/>
</dbReference>
<evidence type="ECO:0000256" key="4">
    <source>
        <dbReference type="ARBA" id="ARBA00022692"/>
    </source>
</evidence>
<evidence type="ECO:0000313" key="8">
    <source>
        <dbReference type="EMBL" id="KKJ78032.1"/>
    </source>
</evidence>
<dbReference type="InterPro" id="IPR002528">
    <property type="entry name" value="MATE_fam"/>
</dbReference>
<name>A0A0M2R7Y4_9PROT</name>
<dbReference type="PATRIC" id="fig|1549748.8.peg.2309"/>
<comment type="similarity">
    <text evidence="2">Belongs to the multi antimicrobial extrusion (MATE) (TC 2.A.66.1) family.</text>
</comment>
<evidence type="ECO:0000256" key="5">
    <source>
        <dbReference type="ARBA" id="ARBA00022989"/>
    </source>
</evidence>
<reference evidence="8 9" key="1">
    <citation type="submission" date="2015-03" db="EMBL/GenBank/DDBJ databases">
        <title>Genome sequence of Kiloniella sp. P1-1, isolated from the gut microflora of Pacific white shrimp, Penaeus vannamei.</title>
        <authorList>
            <person name="Shao Z."/>
            <person name="Wang L."/>
            <person name="Li X."/>
        </authorList>
    </citation>
    <scope>NUCLEOTIDE SEQUENCE [LARGE SCALE GENOMIC DNA]</scope>
    <source>
        <strain evidence="8 9">P1-1</strain>
    </source>
</reference>
<dbReference type="CDD" id="cd13136">
    <property type="entry name" value="MATE_DinF_like"/>
    <property type="match status" value="1"/>
</dbReference>
<comment type="caution">
    <text evidence="8">The sequence shown here is derived from an EMBL/GenBank/DDBJ whole genome shotgun (WGS) entry which is preliminary data.</text>
</comment>
<feature type="transmembrane region" description="Helical" evidence="7">
    <location>
        <begin position="228"/>
        <end position="251"/>
    </location>
</feature>
<dbReference type="Proteomes" id="UP000034491">
    <property type="component" value="Unassembled WGS sequence"/>
</dbReference>
<evidence type="ECO:0000256" key="6">
    <source>
        <dbReference type="ARBA" id="ARBA00023136"/>
    </source>
</evidence>
<dbReference type="InterPro" id="IPR050222">
    <property type="entry name" value="MATE_MdtK"/>
</dbReference>
<feature type="transmembrane region" description="Helical" evidence="7">
    <location>
        <begin position="383"/>
        <end position="402"/>
    </location>
</feature>
<feature type="transmembrane region" description="Helical" evidence="7">
    <location>
        <begin position="40"/>
        <end position="62"/>
    </location>
</feature>
<organism evidence="8 9">
    <name type="scientific">Kiloniella litopenaei</name>
    <dbReference type="NCBI Taxonomy" id="1549748"/>
    <lineage>
        <taxon>Bacteria</taxon>
        <taxon>Pseudomonadati</taxon>
        <taxon>Pseudomonadota</taxon>
        <taxon>Alphaproteobacteria</taxon>
        <taxon>Rhodospirillales</taxon>
        <taxon>Kiloniellaceae</taxon>
        <taxon>Kiloniella</taxon>
    </lineage>
</organism>
<evidence type="ECO:0000256" key="2">
    <source>
        <dbReference type="ARBA" id="ARBA00010199"/>
    </source>
</evidence>
<dbReference type="OrthoDB" id="9789527at2"/>
<dbReference type="PANTHER" id="PTHR43298:SF2">
    <property type="entry name" value="FMN_FAD EXPORTER YEEO-RELATED"/>
    <property type="match status" value="1"/>
</dbReference>
<feature type="transmembrane region" description="Helical" evidence="7">
    <location>
        <begin position="91"/>
        <end position="115"/>
    </location>
</feature>
<proteinExistence type="inferred from homology"/>
<keyword evidence="9" id="KW-1185">Reference proteome</keyword>
<keyword evidence="3" id="KW-0813">Transport</keyword>
<dbReference type="PANTHER" id="PTHR43298">
    <property type="entry name" value="MULTIDRUG RESISTANCE PROTEIN NORM-RELATED"/>
    <property type="match status" value="1"/>
</dbReference>
<dbReference type="STRING" id="1549748.WH95_04160"/>